<evidence type="ECO:0000313" key="3">
    <source>
        <dbReference type="EMBL" id="KCZ84905.1"/>
    </source>
</evidence>
<dbReference type="InterPro" id="IPR036754">
    <property type="entry name" value="YbaK/aa-tRNA-synt-asso_dom_sf"/>
</dbReference>
<dbReference type="STRING" id="1280949.HAD_04460"/>
<dbReference type="OrthoDB" id="5145315at2"/>
<dbReference type="GO" id="GO:0002161">
    <property type="term" value="F:aminoacyl-tRNA deacylase activity"/>
    <property type="evidence" value="ECO:0007669"/>
    <property type="project" value="InterPro"/>
</dbReference>
<protein>
    <submittedName>
        <fullName evidence="3">YbaK/prolyl-tRNA synthetase domain-containing protein</fullName>
    </submittedName>
</protein>
<dbReference type="CDD" id="cd04335">
    <property type="entry name" value="PrdX_deacylase"/>
    <property type="match status" value="1"/>
</dbReference>
<dbReference type="AlphaFoldDB" id="A0A069E3W1"/>
<feature type="domain" description="YbaK/aminoacyl-tRNA synthetase-associated" evidence="2">
    <location>
        <begin position="24"/>
        <end position="149"/>
    </location>
</feature>
<dbReference type="PATRIC" id="fig|1280949.3.peg.911"/>
<dbReference type="PANTHER" id="PTHR31423:SF3">
    <property type="entry name" value="PROLYL-TRNA SYNTHETASE ASSOCIATED DOMAIN-CONTAINING PROTEIN 1-RELATED"/>
    <property type="match status" value="1"/>
</dbReference>
<dbReference type="SUPFAM" id="SSF55826">
    <property type="entry name" value="YbaK/ProRS associated domain"/>
    <property type="match status" value="1"/>
</dbReference>
<dbReference type="Gene3D" id="3.90.960.10">
    <property type="entry name" value="YbaK/aminoacyl-tRNA synthetase-associated domain"/>
    <property type="match status" value="1"/>
</dbReference>
<evidence type="ECO:0000259" key="2">
    <source>
        <dbReference type="Pfam" id="PF04073"/>
    </source>
</evidence>
<dbReference type="InterPro" id="IPR040285">
    <property type="entry name" value="ProX/PRXD1"/>
</dbReference>
<evidence type="ECO:0000313" key="4">
    <source>
        <dbReference type="Proteomes" id="UP000027446"/>
    </source>
</evidence>
<keyword evidence="3" id="KW-0436">Ligase</keyword>
<dbReference type="EMBL" id="ARYH01000001">
    <property type="protein sequence ID" value="KCZ84905.1"/>
    <property type="molecule type" value="Genomic_DNA"/>
</dbReference>
<dbReference type="Proteomes" id="UP000027446">
    <property type="component" value="Unassembled WGS sequence"/>
</dbReference>
<dbReference type="GO" id="GO:0004812">
    <property type="term" value="F:aminoacyl-tRNA ligase activity"/>
    <property type="evidence" value="ECO:0007669"/>
    <property type="project" value="UniProtKB-KW"/>
</dbReference>
<evidence type="ECO:0000256" key="1">
    <source>
        <dbReference type="ARBA" id="ARBA00010201"/>
    </source>
</evidence>
<accession>A0A069E3W1</accession>
<dbReference type="RefSeq" id="WP_035569653.1">
    <property type="nucleotide sequence ID" value="NZ_ARYH01000001.1"/>
</dbReference>
<keyword evidence="3" id="KW-0030">Aminoacyl-tRNA synthetase</keyword>
<keyword evidence="4" id="KW-1185">Reference proteome</keyword>
<dbReference type="InterPro" id="IPR007214">
    <property type="entry name" value="YbaK/aa-tRNA-synth-assoc-dom"/>
</dbReference>
<comment type="caution">
    <text evidence="3">The sequence shown here is derived from an EMBL/GenBank/DDBJ whole genome shotgun (WGS) entry which is preliminary data.</text>
</comment>
<comment type="similarity">
    <text evidence="1">Belongs to the PRORSD1 family.</text>
</comment>
<organism evidence="3 4">
    <name type="scientific">Hyphomonas adhaerens MHS-3</name>
    <dbReference type="NCBI Taxonomy" id="1280949"/>
    <lineage>
        <taxon>Bacteria</taxon>
        <taxon>Pseudomonadati</taxon>
        <taxon>Pseudomonadota</taxon>
        <taxon>Alphaproteobacteria</taxon>
        <taxon>Hyphomonadales</taxon>
        <taxon>Hyphomonadaceae</taxon>
        <taxon>Hyphomonas</taxon>
    </lineage>
</organism>
<dbReference type="eggNOG" id="COG3760">
    <property type="taxonomic scope" value="Bacteria"/>
</dbReference>
<reference evidence="3 4" key="1">
    <citation type="journal article" date="2014" name="Antonie Van Leeuwenhoek">
        <title>Hyphomonas beringensis sp. nov. and Hyphomonas chukchiensis sp. nov., isolated from surface seawater of the Bering Sea and Chukchi Sea.</title>
        <authorList>
            <person name="Li C."/>
            <person name="Lai Q."/>
            <person name="Li G."/>
            <person name="Dong C."/>
            <person name="Wang J."/>
            <person name="Liao Y."/>
            <person name="Shao Z."/>
        </authorList>
    </citation>
    <scope>NUCLEOTIDE SEQUENCE [LARGE SCALE GENOMIC DNA]</scope>
    <source>
        <strain evidence="3 4">MHS-3</strain>
    </source>
</reference>
<dbReference type="PANTHER" id="PTHR31423">
    <property type="entry name" value="YBAK DOMAIN-CONTAINING PROTEIN"/>
    <property type="match status" value="1"/>
</dbReference>
<dbReference type="Pfam" id="PF04073">
    <property type="entry name" value="tRNA_edit"/>
    <property type="match status" value="1"/>
</dbReference>
<gene>
    <name evidence="3" type="ORF">HAD_04460</name>
</gene>
<proteinExistence type="inferred from homology"/>
<dbReference type="FunFam" id="3.90.960.10:FF:000005">
    <property type="entry name" value="Putative prolyl-tRNA synthetase"/>
    <property type="match status" value="1"/>
</dbReference>
<name>A0A069E3W1_9PROT</name>
<sequence>MTATPEDLFAYLDTLGIAHTTHWHEPVFTVEEGRDLKAGMPGGHTKNLFLKDKDGAIILIAAEAHSQLKLNKLHRLIGTKRLSFGPPELMEEILGVTPGSVTAFALMNDTDGRVRFLVDAALMEHDPVNFHPLTNTGTTAVSRADFEKFVRTTGHGFEVIDFTQLLTGAE</sequence>